<keyword evidence="4" id="KW-0804">Transcription</keyword>
<proteinExistence type="inferred from homology"/>
<dbReference type="GO" id="GO:0003700">
    <property type="term" value="F:DNA-binding transcription factor activity"/>
    <property type="evidence" value="ECO:0007669"/>
    <property type="project" value="InterPro"/>
</dbReference>
<evidence type="ECO:0000259" key="5">
    <source>
        <dbReference type="PROSITE" id="PS50931"/>
    </source>
</evidence>
<evidence type="ECO:0000256" key="3">
    <source>
        <dbReference type="ARBA" id="ARBA00023125"/>
    </source>
</evidence>
<dbReference type="InterPro" id="IPR036390">
    <property type="entry name" value="WH_DNA-bd_sf"/>
</dbReference>
<dbReference type="Gene3D" id="1.10.10.10">
    <property type="entry name" value="Winged helix-like DNA-binding domain superfamily/Winged helix DNA-binding domain"/>
    <property type="match status" value="1"/>
</dbReference>
<comment type="similarity">
    <text evidence="1">Belongs to the LysR transcriptional regulatory family.</text>
</comment>
<evidence type="ECO:0000256" key="4">
    <source>
        <dbReference type="ARBA" id="ARBA00023163"/>
    </source>
</evidence>
<evidence type="ECO:0000256" key="1">
    <source>
        <dbReference type="ARBA" id="ARBA00009437"/>
    </source>
</evidence>
<dbReference type="EMBL" id="QKLW01000005">
    <property type="protein sequence ID" value="PYF81046.1"/>
    <property type="molecule type" value="Genomic_DNA"/>
</dbReference>
<dbReference type="PANTHER" id="PTHR30537:SF74">
    <property type="entry name" value="HTH-TYPE TRANSCRIPTIONAL REGULATOR TRPI"/>
    <property type="match status" value="1"/>
</dbReference>
<evidence type="ECO:0000313" key="6">
    <source>
        <dbReference type="EMBL" id="PYF81046.1"/>
    </source>
</evidence>
<organism evidence="6 7">
    <name type="scientific">Marinomonas alcarazii</name>
    <dbReference type="NCBI Taxonomy" id="491949"/>
    <lineage>
        <taxon>Bacteria</taxon>
        <taxon>Pseudomonadati</taxon>
        <taxon>Pseudomonadota</taxon>
        <taxon>Gammaproteobacteria</taxon>
        <taxon>Oceanospirillales</taxon>
        <taxon>Oceanospirillaceae</taxon>
        <taxon>Marinomonas</taxon>
    </lineage>
</organism>
<evidence type="ECO:0000313" key="7">
    <source>
        <dbReference type="Proteomes" id="UP000247551"/>
    </source>
</evidence>
<accession>A0A318UX00</accession>
<dbReference type="Pfam" id="PF03466">
    <property type="entry name" value="LysR_substrate"/>
    <property type="match status" value="1"/>
</dbReference>
<dbReference type="InterPro" id="IPR058163">
    <property type="entry name" value="LysR-type_TF_proteobact-type"/>
</dbReference>
<dbReference type="SUPFAM" id="SSF46785">
    <property type="entry name" value="Winged helix' DNA-binding domain"/>
    <property type="match status" value="1"/>
</dbReference>
<dbReference type="GO" id="GO:0006351">
    <property type="term" value="P:DNA-templated transcription"/>
    <property type="evidence" value="ECO:0007669"/>
    <property type="project" value="TreeGrafter"/>
</dbReference>
<dbReference type="FunFam" id="1.10.10.10:FF:000038">
    <property type="entry name" value="Glycine cleavage system transcriptional activator"/>
    <property type="match status" value="1"/>
</dbReference>
<dbReference type="Pfam" id="PF00126">
    <property type="entry name" value="HTH_1"/>
    <property type="match status" value="1"/>
</dbReference>
<dbReference type="Gene3D" id="3.40.190.10">
    <property type="entry name" value="Periplasmic binding protein-like II"/>
    <property type="match status" value="2"/>
</dbReference>
<dbReference type="PANTHER" id="PTHR30537">
    <property type="entry name" value="HTH-TYPE TRANSCRIPTIONAL REGULATOR"/>
    <property type="match status" value="1"/>
</dbReference>
<dbReference type="SUPFAM" id="SSF53850">
    <property type="entry name" value="Periplasmic binding protein-like II"/>
    <property type="match status" value="1"/>
</dbReference>
<dbReference type="GO" id="GO:0043565">
    <property type="term" value="F:sequence-specific DNA binding"/>
    <property type="evidence" value="ECO:0007669"/>
    <property type="project" value="TreeGrafter"/>
</dbReference>
<protein>
    <submittedName>
        <fullName evidence="6">LysR family glycine cleavage system transcriptional activator</fullName>
    </submittedName>
</protein>
<sequence>MFQKLPPLNAIKAFESAARLNSFKAAANELHVTPTAISHQVKQLEESLNVRLFERKTRAVILTSEGEQLAAAANQSLQNLMLTVNQLKSAPRTLTISMTNSFASMWLVPNLASFQQEYPDIDIQIRAEESLIDIEYDRRVDMVIRYGELAHLGKNDSLSYIPLRQDSIGFFATSNYWQTQLDKASDAVWFCTRWKNAHLPNLGLEKEIERVSGTGIPNIRYFNDENLTAQAALSGQGIAVISELAAENAVQQSWLSKGTNTMATTITGLYYYLVIPRRQLANPAAICFKDWLCKKLATGSDQPAIKNLIS</sequence>
<name>A0A318UX00_9GAMM</name>
<gene>
    <name evidence="6" type="ORF">DFP75_105136</name>
</gene>
<comment type="caution">
    <text evidence="6">The sequence shown here is derived from an EMBL/GenBank/DDBJ whole genome shotgun (WGS) entry which is preliminary data.</text>
</comment>
<keyword evidence="3" id="KW-0238">DNA-binding</keyword>
<dbReference type="AlphaFoldDB" id="A0A318UX00"/>
<dbReference type="PROSITE" id="PS50931">
    <property type="entry name" value="HTH_LYSR"/>
    <property type="match status" value="1"/>
</dbReference>
<dbReference type="InterPro" id="IPR036388">
    <property type="entry name" value="WH-like_DNA-bd_sf"/>
</dbReference>
<keyword evidence="7" id="KW-1185">Reference proteome</keyword>
<dbReference type="InterPro" id="IPR000847">
    <property type="entry name" value="LysR_HTH_N"/>
</dbReference>
<feature type="domain" description="HTH lysR-type" evidence="5">
    <location>
        <begin position="6"/>
        <end position="63"/>
    </location>
</feature>
<dbReference type="Proteomes" id="UP000247551">
    <property type="component" value="Unassembled WGS sequence"/>
</dbReference>
<dbReference type="PRINTS" id="PR00039">
    <property type="entry name" value="HTHLYSR"/>
</dbReference>
<dbReference type="InterPro" id="IPR005119">
    <property type="entry name" value="LysR_subst-bd"/>
</dbReference>
<reference evidence="6 7" key="1">
    <citation type="submission" date="2018-06" db="EMBL/GenBank/DDBJ databases">
        <title>Genomic Encyclopedia of Type Strains, Phase III (KMG-III): the genomes of soil and plant-associated and newly described type strains.</title>
        <authorList>
            <person name="Whitman W."/>
        </authorList>
    </citation>
    <scope>NUCLEOTIDE SEQUENCE [LARGE SCALE GENOMIC DNA]</scope>
    <source>
        <strain evidence="6 7">CECT 7730</strain>
    </source>
</reference>
<dbReference type="RefSeq" id="WP_110575927.1">
    <property type="nucleotide sequence ID" value="NZ_QKLW01000005.1"/>
</dbReference>
<evidence type="ECO:0000256" key="2">
    <source>
        <dbReference type="ARBA" id="ARBA00023015"/>
    </source>
</evidence>
<keyword evidence="2" id="KW-0805">Transcription regulation</keyword>